<dbReference type="AlphaFoldDB" id="A0A8J8Q1E1"/>
<sequence>MAATAAADSSTASEGGRARDHHKIQNERQTGRSRVHSSKDNALIGAATKATAEQGAALIDSCVTYFGTEIEANRR</sequence>
<dbReference type="Proteomes" id="UP000766904">
    <property type="component" value="Unassembled WGS sequence"/>
</dbReference>
<accession>A0A8J8Q1E1</accession>
<feature type="compositionally biased region" description="Low complexity" evidence="1">
    <location>
        <begin position="1"/>
        <end position="13"/>
    </location>
</feature>
<evidence type="ECO:0000313" key="2">
    <source>
        <dbReference type="EMBL" id="TYL37197.1"/>
    </source>
</evidence>
<evidence type="ECO:0000256" key="1">
    <source>
        <dbReference type="SAM" id="MobiDB-lite"/>
    </source>
</evidence>
<organism evidence="2 3">
    <name type="scientific">Natronococcus pandeyae</name>
    <dbReference type="NCBI Taxonomy" id="2055836"/>
    <lineage>
        <taxon>Archaea</taxon>
        <taxon>Methanobacteriati</taxon>
        <taxon>Methanobacteriota</taxon>
        <taxon>Stenosarchaea group</taxon>
        <taxon>Halobacteria</taxon>
        <taxon>Halobacteriales</taxon>
        <taxon>Natrialbaceae</taxon>
        <taxon>Natronococcus</taxon>
    </lineage>
</organism>
<dbReference type="EMBL" id="PHNJ01000011">
    <property type="protein sequence ID" value="TYL37197.1"/>
    <property type="molecule type" value="Genomic_DNA"/>
</dbReference>
<protein>
    <submittedName>
        <fullName evidence="2">Uncharacterized protein</fullName>
    </submittedName>
</protein>
<reference evidence="2" key="1">
    <citation type="submission" date="2017-11" db="EMBL/GenBank/DDBJ databases">
        <authorList>
            <person name="Kajale S.C."/>
            <person name="Sharma A."/>
        </authorList>
    </citation>
    <scope>NUCLEOTIDE SEQUENCE</scope>
    <source>
        <strain evidence="2">LS1_42</strain>
    </source>
</reference>
<feature type="region of interest" description="Disordered" evidence="1">
    <location>
        <begin position="1"/>
        <end position="40"/>
    </location>
</feature>
<keyword evidence="3" id="KW-1185">Reference proteome</keyword>
<comment type="caution">
    <text evidence="2">The sequence shown here is derived from an EMBL/GenBank/DDBJ whole genome shotgun (WGS) entry which is preliminary data.</text>
</comment>
<proteinExistence type="predicted"/>
<name>A0A8J8Q1E1_9EURY</name>
<gene>
    <name evidence="2" type="ORF">CV102_17920</name>
</gene>
<evidence type="ECO:0000313" key="3">
    <source>
        <dbReference type="Proteomes" id="UP000766904"/>
    </source>
</evidence>